<dbReference type="InterPro" id="IPR036291">
    <property type="entry name" value="NAD(P)-bd_dom_sf"/>
</dbReference>
<dbReference type="PRINTS" id="PR00081">
    <property type="entry name" value="GDHRDH"/>
</dbReference>
<dbReference type="SUPFAM" id="SSF51735">
    <property type="entry name" value="NAD(P)-binding Rossmann-fold domains"/>
    <property type="match status" value="1"/>
</dbReference>
<protein>
    <recommendedName>
        <fullName evidence="3">DCXR</fullName>
    </recommendedName>
</protein>
<sequence length="127" mass="14021">MTIATFVYNYTVERQCWGNYYITCPRALAYSMSKAAIDQFARSLALDLAPKQVRVNTVNPGVIETNIFDQAMPKDKIPALIKDLADVYPIKRIGQPEEAAKSIAFLASSESSFTTGVQLVLDGGFHL</sequence>
<dbReference type="Proteomes" id="UP000593567">
    <property type="component" value="Unassembled WGS sequence"/>
</dbReference>
<dbReference type="Gene3D" id="3.40.50.720">
    <property type="entry name" value="NAD(P)-binding Rossmann-like Domain"/>
    <property type="match status" value="1"/>
</dbReference>
<dbReference type="PANTHER" id="PTHR43975">
    <property type="entry name" value="ZGC:101858"/>
    <property type="match status" value="1"/>
</dbReference>
<gene>
    <name evidence="1" type="ORF">EB796_015883</name>
</gene>
<comment type="caution">
    <text evidence="1">The sequence shown here is derived from an EMBL/GenBank/DDBJ whole genome shotgun (WGS) entry which is preliminary data.</text>
</comment>
<organism evidence="1 2">
    <name type="scientific">Bugula neritina</name>
    <name type="common">Brown bryozoan</name>
    <name type="synonym">Sertularia neritina</name>
    <dbReference type="NCBI Taxonomy" id="10212"/>
    <lineage>
        <taxon>Eukaryota</taxon>
        <taxon>Metazoa</taxon>
        <taxon>Spiralia</taxon>
        <taxon>Lophotrochozoa</taxon>
        <taxon>Bryozoa</taxon>
        <taxon>Gymnolaemata</taxon>
        <taxon>Cheilostomatida</taxon>
        <taxon>Flustrina</taxon>
        <taxon>Buguloidea</taxon>
        <taxon>Bugulidae</taxon>
        <taxon>Bugula</taxon>
    </lineage>
</organism>
<evidence type="ECO:0000313" key="2">
    <source>
        <dbReference type="Proteomes" id="UP000593567"/>
    </source>
</evidence>
<keyword evidence="2" id="KW-1185">Reference proteome</keyword>
<dbReference type="OrthoDB" id="47007at2759"/>
<evidence type="ECO:0000313" key="1">
    <source>
        <dbReference type="EMBL" id="KAF6025807.1"/>
    </source>
</evidence>
<name>A0A7J7JIB1_BUGNE</name>
<evidence type="ECO:0008006" key="3">
    <source>
        <dbReference type="Google" id="ProtNLM"/>
    </source>
</evidence>
<dbReference type="Pfam" id="PF13561">
    <property type="entry name" value="adh_short_C2"/>
    <property type="match status" value="1"/>
</dbReference>
<dbReference type="InterPro" id="IPR002347">
    <property type="entry name" value="SDR_fam"/>
</dbReference>
<dbReference type="AlphaFoldDB" id="A0A7J7JIB1"/>
<accession>A0A7J7JIB1</accession>
<dbReference type="PANTHER" id="PTHR43975:SF2">
    <property type="entry name" value="EG:BACR7A4.14 PROTEIN-RELATED"/>
    <property type="match status" value="1"/>
</dbReference>
<reference evidence="1" key="1">
    <citation type="submission" date="2020-06" db="EMBL/GenBank/DDBJ databases">
        <title>Draft genome of Bugula neritina, a colonial animal packing powerful symbionts and potential medicines.</title>
        <authorList>
            <person name="Rayko M."/>
        </authorList>
    </citation>
    <scope>NUCLEOTIDE SEQUENCE [LARGE SCALE GENOMIC DNA]</scope>
    <source>
        <strain evidence="1">Kwan_BN1</strain>
    </source>
</reference>
<dbReference type="EMBL" id="VXIV02002435">
    <property type="protein sequence ID" value="KAF6025807.1"/>
    <property type="molecule type" value="Genomic_DNA"/>
</dbReference>
<proteinExistence type="predicted"/>